<dbReference type="InterPro" id="IPR036179">
    <property type="entry name" value="Ig-like_dom_sf"/>
</dbReference>
<dbReference type="SMART" id="SM00060">
    <property type="entry name" value="FN3"/>
    <property type="match status" value="2"/>
</dbReference>
<dbReference type="Pfam" id="PF00041">
    <property type="entry name" value="fn3"/>
    <property type="match status" value="2"/>
</dbReference>
<feature type="transmembrane region" description="Helical" evidence="4">
    <location>
        <begin position="977"/>
        <end position="1002"/>
    </location>
</feature>
<gene>
    <name evidence="8" type="primary">RvY_01080-1</name>
    <name evidence="8" type="synonym">RvY_01080.1</name>
    <name evidence="8" type="ORF">RvY_01080</name>
</gene>
<feature type="region of interest" description="Disordered" evidence="3">
    <location>
        <begin position="575"/>
        <end position="597"/>
    </location>
</feature>
<evidence type="ECO:0000256" key="2">
    <source>
        <dbReference type="ARBA" id="ARBA00023157"/>
    </source>
</evidence>
<dbReference type="PROSITE" id="PS50835">
    <property type="entry name" value="IG_LIKE"/>
    <property type="match status" value="4"/>
</dbReference>
<feature type="region of interest" description="Disordered" evidence="3">
    <location>
        <begin position="1065"/>
        <end position="1111"/>
    </location>
</feature>
<dbReference type="InterPro" id="IPR003599">
    <property type="entry name" value="Ig_sub"/>
</dbReference>
<dbReference type="GO" id="GO:0098609">
    <property type="term" value="P:cell-cell adhesion"/>
    <property type="evidence" value="ECO:0007669"/>
    <property type="project" value="TreeGrafter"/>
</dbReference>
<dbReference type="AlphaFoldDB" id="A0A1D1UIM9"/>
<dbReference type="InterPro" id="IPR003961">
    <property type="entry name" value="FN3_dom"/>
</dbReference>
<dbReference type="CDD" id="cd12087">
    <property type="entry name" value="TM_EGFR-like"/>
    <property type="match status" value="1"/>
</dbReference>
<keyword evidence="5" id="KW-0732">Signal</keyword>
<dbReference type="SUPFAM" id="SSF49265">
    <property type="entry name" value="Fibronectin type III"/>
    <property type="match status" value="2"/>
</dbReference>
<protein>
    <submittedName>
        <fullName evidence="8">Uncharacterized protein</fullName>
    </submittedName>
</protein>
<dbReference type="PANTHER" id="PTHR44170:SF54">
    <property type="entry name" value="FI24025P1"/>
    <property type="match status" value="1"/>
</dbReference>
<dbReference type="OrthoDB" id="9998697at2759"/>
<evidence type="ECO:0000313" key="8">
    <source>
        <dbReference type="EMBL" id="GAU88370.1"/>
    </source>
</evidence>
<evidence type="ECO:0000256" key="1">
    <source>
        <dbReference type="ARBA" id="ARBA00022737"/>
    </source>
</evidence>
<evidence type="ECO:0000259" key="6">
    <source>
        <dbReference type="PROSITE" id="PS50835"/>
    </source>
</evidence>
<evidence type="ECO:0000256" key="4">
    <source>
        <dbReference type="SAM" id="Phobius"/>
    </source>
</evidence>
<dbReference type="InterPro" id="IPR003598">
    <property type="entry name" value="Ig_sub2"/>
</dbReference>
<dbReference type="Pfam" id="PF13927">
    <property type="entry name" value="Ig_3"/>
    <property type="match status" value="3"/>
</dbReference>
<keyword evidence="2" id="KW-1015">Disulfide bond</keyword>
<name>A0A1D1UIM9_RAMVA</name>
<feature type="domain" description="Ig-like" evidence="6">
    <location>
        <begin position="265"/>
        <end position="345"/>
    </location>
</feature>
<keyword evidence="4" id="KW-1133">Transmembrane helix</keyword>
<dbReference type="SUPFAM" id="SSF48726">
    <property type="entry name" value="Immunoglobulin"/>
    <property type="match status" value="4"/>
</dbReference>
<dbReference type="InterPro" id="IPR036116">
    <property type="entry name" value="FN3_sf"/>
</dbReference>
<evidence type="ECO:0000313" key="9">
    <source>
        <dbReference type="Proteomes" id="UP000186922"/>
    </source>
</evidence>
<feature type="region of interest" description="Disordered" evidence="3">
    <location>
        <begin position="761"/>
        <end position="784"/>
    </location>
</feature>
<feature type="domain" description="Ig-like" evidence="6">
    <location>
        <begin position="35"/>
        <end position="138"/>
    </location>
</feature>
<accession>A0A1D1UIM9</accession>
<proteinExistence type="predicted"/>
<feature type="signal peptide" evidence="5">
    <location>
        <begin position="1"/>
        <end position="29"/>
    </location>
</feature>
<dbReference type="InterPro" id="IPR007110">
    <property type="entry name" value="Ig-like_dom"/>
</dbReference>
<organism evidence="8 9">
    <name type="scientific">Ramazzottius varieornatus</name>
    <name type="common">Water bear</name>
    <name type="synonym">Tardigrade</name>
    <dbReference type="NCBI Taxonomy" id="947166"/>
    <lineage>
        <taxon>Eukaryota</taxon>
        <taxon>Metazoa</taxon>
        <taxon>Ecdysozoa</taxon>
        <taxon>Tardigrada</taxon>
        <taxon>Eutardigrada</taxon>
        <taxon>Parachela</taxon>
        <taxon>Hypsibioidea</taxon>
        <taxon>Ramazzottiidae</taxon>
        <taxon>Ramazzottius</taxon>
    </lineage>
</organism>
<feature type="domain" description="Ig-like" evidence="6">
    <location>
        <begin position="152"/>
        <end position="245"/>
    </location>
</feature>
<keyword evidence="1" id="KW-0677">Repeat</keyword>
<dbReference type="PANTHER" id="PTHR44170">
    <property type="entry name" value="PROTEIN SIDEKICK"/>
    <property type="match status" value="1"/>
</dbReference>
<dbReference type="InterPro" id="IPR013783">
    <property type="entry name" value="Ig-like_fold"/>
</dbReference>
<feature type="compositionally biased region" description="Low complexity" evidence="3">
    <location>
        <begin position="440"/>
        <end position="506"/>
    </location>
</feature>
<dbReference type="SMART" id="SM00408">
    <property type="entry name" value="IGc2"/>
    <property type="match status" value="3"/>
</dbReference>
<feature type="chain" id="PRO_5008897249" evidence="5">
    <location>
        <begin position="30"/>
        <end position="1174"/>
    </location>
</feature>
<keyword evidence="9" id="KW-1185">Reference proteome</keyword>
<dbReference type="Gene3D" id="2.60.40.10">
    <property type="entry name" value="Immunoglobulins"/>
    <property type="match status" value="6"/>
</dbReference>
<evidence type="ECO:0000259" key="7">
    <source>
        <dbReference type="PROSITE" id="PS50853"/>
    </source>
</evidence>
<keyword evidence="4" id="KW-0472">Membrane</keyword>
<dbReference type="STRING" id="947166.A0A1D1UIM9"/>
<dbReference type="CDD" id="cd00063">
    <property type="entry name" value="FN3"/>
    <property type="match status" value="2"/>
</dbReference>
<reference evidence="8 9" key="1">
    <citation type="journal article" date="2016" name="Nat. Commun.">
        <title>Extremotolerant tardigrade genome and improved radiotolerance of human cultured cells by tardigrade-unique protein.</title>
        <authorList>
            <person name="Hashimoto T."/>
            <person name="Horikawa D.D."/>
            <person name="Saito Y."/>
            <person name="Kuwahara H."/>
            <person name="Kozuka-Hata H."/>
            <person name="Shin-I T."/>
            <person name="Minakuchi Y."/>
            <person name="Ohishi K."/>
            <person name="Motoyama A."/>
            <person name="Aizu T."/>
            <person name="Enomoto A."/>
            <person name="Kondo K."/>
            <person name="Tanaka S."/>
            <person name="Hara Y."/>
            <person name="Koshikawa S."/>
            <person name="Sagara H."/>
            <person name="Miura T."/>
            <person name="Yokobori S."/>
            <person name="Miyagawa K."/>
            <person name="Suzuki Y."/>
            <person name="Kubo T."/>
            <person name="Oyama M."/>
            <person name="Kohara Y."/>
            <person name="Fujiyama A."/>
            <person name="Arakawa K."/>
            <person name="Katayama T."/>
            <person name="Toyoda A."/>
            <person name="Kunieda T."/>
        </authorList>
    </citation>
    <scope>NUCLEOTIDE SEQUENCE [LARGE SCALE GENOMIC DNA]</scope>
    <source>
        <strain evidence="8 9">YOKOZUNA-1</strain>
    </source>
</reference>
<sequence>MAQATQTFFTGSFPCYIWLLLKTITCLEASRSSVPSFTLHPQSQILLTRARLTLNCTVSLGSVSGDGRQLDISSIKWLLNGSRLDSDQKEGDIQIDMQSPNRNQTVLIIEKFHSSKDGVYQCLAKFNHPDLPAEQEISLLSLPASVTSASMPRMRKSPDVIVEVMENQTAVLSCDIPEMHPAPIVSFLMEKNPSVRLPHFSNKYYTSQRGSLQIGRVTHEDASHYRCLYTNPVGGHERKSRQRIHLKVVKTPKNMAAAQKLKLLPPAPQFTVRALPGTNLTLECAASGIPPPVITWERYGGSLPPTHERILGNLRIVTFQQSDAGTYVCKATSGSEVVESIRSVELAEAPRFLNDTDAQEMIPVYSGEPFSLQCPVTGNPLPSIQWFHNGLLLPSENDATFDVENAVSSHSGLYQCFVSSVYGSISRTFQVRAGLQTTTTSTTTTTPTTTTTTKTITTPTTTTTTTTTEATTTSTKPTTTTTEPTTTTNEVLTSTATEPSTTSTMTPGLVPVIYPEPEVTNAEVPPSSTAESPGDLDEEEETGGTTAATTLLAMEEDPSTITTAAFTVTTTPMWFDDDETSPPSVNPPVTDEFSELPDWMPDGVLDIDYEQYVKTADSAVDQRTTNHLTTRNTTTTTQEPEVVTKKPKKGKKYNTTPRTRLDEYDEEEDEEEEIMIPPSRPDVERTADNSVMLKWEVPPNDGLEILYFKVQVRNMDTHKDWKAVSETIPNDAREYRYTDTEEGASYRFRILAVFVNNESKPGKKSKKVKIPKRSGGEEKHFSSDVPKVTEIGQIGLHVERMGEELSVESPARHPEVEFSSSIEPEPPVIVHVESTANTLTVQWTPPMDPVKGYYIHYKEPSMKTFTRLQIRDTSSNVYVIEGLRPATQYEVKMQSYTEILSDFSEKFDYATQIAAVEPSVDLTDDGPSSNMTGGMDSQNVVVQETHVITLNSMTETTTYGPSFIFNFANSTHKSTQLLYIVLGSVVGGLFLLVLIFAVVCAFRQKHLKKKNMETRFRNRLRSSSREFNKERMATLHTPAFMHPAFSSSVGPYVKGQSEAELDAMRPLSSPKEHDNDSEPETESVERSAPRSRKASPMDNHSLYHDPNESIYMPERTTDTFRRPSSCAPNVIAAWNDAHSDYSRTNTMRSVDYGRLRQQKLRSQINPQAQLNYYE</sequence>
<feature type="region of interest" description="Disordered" evidence="3">
    <location>
        <begin position="631"/>
        <end position="656"/>
    </location>
</feature>
<dbReference type="SMART" id="SM00409">
    <property type="entry name" value="IG"/>
    <property type="match status" value="4"/>
</dbReference>
<dbReference type="Proteomes" id="UP000186922">
    <property type="component" value="Unassembled WGS sequence"/>
</dbReference>
<keyword evidence="4" id="KW-0812">Transmembrane</keyword>
<feature type="compositionally biased region" description="Basic residues" evidence="3">
    <location>
        <begin position="762"/>
        <end position="772"/>
    </location>
</feature>
<feature type="domain" description="Ig-like" evidence="6">
    <location>
        <begin position="350"/>
        <end position="426"/>
    </location>
</feature>
<feature type="domain" description="Fibronectin type-III" evidence="7">
    <location>
        <begin position="677"/>
        <end position="773"/>
    </location>
</feature>
<evidence type="ECO:0000256" key="5">
    <source>
        <dbReference type="SAM" id="SignalP"/>
    </source>
</evidence>
<evidence type="ECO:0000256" key="3">
    <source>
        <dbReference type="SAM" id="MobiDB-lite"/>
    </source>
</evidence>
<dbReference type="PROSITE" id="PS50853">
    <property type="entry name" value="FN3"/>
    <property type="match status" value="2"/>
</dbReference>
<feature type="region of interest" description="Disordered" evidence="3">
    <location>
        <begin position="440"/>
        <end position="544"/>
    </location>
</feature>
<dbReference type="EMBL" id="BDGG01000001">
    <property type="protein sequence ID" value="GAU88370.1"/>
    <property type="molecule type" value="Genomic_DNA"/>
</dbReference>
<feature type="domain" description="Fibronectin type-III" evidence="7">
    <location>
        <begin position="823"/>
        <end position="914"/>
    </location>
</feature>
<comment type="caution">
    <text evidence="8">The sequence shown here is derived from an EMBL/GenBank/DDBJ whole genome shotgun (WGS) entry which is preliminary data.</text>
</comment>